<feature type="region of interest" description="Disordered" evidence="6">
    <location>
        <begin position="1407"/>
        <end position="1504"/>
    </location>
</feature>
<feature type="compositionally biased region" description="Low complexity" evidence="6">
    <location>
        <begin position="1455"/>
        <end position="1495"/>
    </location>
</feature>
<dbReference type="EnsemblMetazoa" id="AFUN020558-RA">
    <property type="protein sequence ID" value="AFUN020558-PA"/>
    <property type="gene ID" value="AFUN020558"/>
</dbReference>
<keyword evidence="3" id="KW-0963">Cytoplasm</keyword>
<dbReference type="PANTHER" id="PTHR10663">
    <property type="entry name" value="GUANYL-NUCLEOTIDE EXCHANGE FACTOR"/>
    <property type="match status" value="1"/>
</dbReference>
<dbReference type="CDD" id="cd00171">
    <property type="entry name" value="Sec7"/>
    <property type="match status" value="1"/>
</dbReference>
<evidence type="ECO:0000259" key="7">
    <source>
        <dbReference type="PROSITE" id="PS50190"/>
    </source>
</evidence>
<feature type="region of interest" description="Disordered" evidence="6">
    <location>
        <begin position="654"/>
        <end position="766"/>
    </location>
</feature>
<keyword evidence="4" id="KW-0597">Phosphoprotein</keyword>
<feature type="region of interest" description="Disordered" evidence="6">
    <location>
        <begin position="1341"/>
        <end position="1395"/>
    </location>
</feature>
<proteinExistence type="inferred from homology"/>
<dbReference type="FunFam" id="1.10.1000.11:FF:000009">
    <property type="entry name" value="IQ motif and SEC7 domain-containing protein"/>
    <property type="match status" value="1"/>
</dbReference>
<dbReference type="Gene3D" id="2.30.29.30">
    <property type="entry name" value="Pleckstrin-homology domain (PH domain)/Phosphotyrosine-binding domain (PTB)"/>
    <property type="match status" value="1"/>
</dbReference>
<evidence type="ECO:0000256" key="1">
    <source>
        <dbReference type="ARBA" id="ARBA00004496"/>
    </source>
</evidence>
<dbReference type="InterPro" id="IPR033742">
    <property type="entry name" value="IQSEC_PH"/>
</dbReference>
<dbReference type="InterPro" id="IPR035999">
    <property type="entry name" value="Sec7_dom_sf"/>
</dbReference>
<feature type="region of interest" description="Disordered" evidence="6">
    <location>
        <begin position="1270"/>
        <end position="1305"/>
    </location>
</feature>
<dbReference type="InterPro" id="IPR023394">
    <property type="entry name" value="Sec7_C_sf"/>
</dbReference>
<reference evidence="8" key="1">
    <citation type="submission" date="2020-05" db="UniProtKB">
        <authorList>
            <consortium name="EnsemblMetazoa"/>
        </authorList>
    </citation>
    <scope>IDENTIFICATION</scope>
    <source>
        <strain evidence="8">FUMOZ</strain>
    </source>
</reference>
<feature type="compositionally biased region" description="Polar residues" evidence="6">
    <location>
        <begin position="682"/>
        <end position="699"/>
    </location>
</feature>
<feature type="compositionally biased region" description="Polar residues" evidence="6">
    <location>
        <begin position="1287"/>
        <end position="1303"/>
    </location>
</feature>
<dbReference type="Gene3D" id="1.10.220.20">
    <property type="match status" value="1"/>
</dbReference>
<dbReference type="SMART" id="SM00222">
    <property type="entry name" value="Sec7"/>
    <property type="match status" value="1"/>
</dbReference>
<dbReference type="GO" id="GO:0030036">
    <property type="term" value="P:actin cytoskeleton organization"/>
    <property type="evidence" value="ECO:0007669"/>
    <property type="project" value="TreeGrafter"/>
</dbReference>
<feature type="compositionally biased region" description="Basic residues" evidence="6">
    <location>
        <begin position="16"/>
        <end position="46"/>
    </location>
</feature>
<dbReference type="GO" id="GO:0005737">
    <property type="term" value="C:cytoplasm"/>
    <property type="evidence" value="ECO:0007669"/>
    <property type="project" value="UniProtKB-SubCell"/>
</dbReference>
<dbReference type="VEuPathDB" id="VectorBase:AFUN020558"/>
<keyword evidence="5" id="KW-0175">Coiled coil</keyword>
<dbReference type="InterPro" id="IPR000904">
    <property type="entry name" value="Sec7_dom"/>
</dbReference>
<dbReference type="Pfam" id="PF16453">
    <property type="entry name" value="IQ_SEC7_PH"/>
    <property type="match status" value="1"/>
</dbReference>
<feature type="region of interest" description="Disordered" evidence="6">
    <location>
        <begin position="480"/>
        <end position="554"/>
    </location>
</feature>
<evidence type="ECO:0000256" key="3">
    <source>
        <dbReference type="ARBA" id="ARBA00022490"/>
    </source>
</evidence>
<feature type="region of interest" description="Disordered" evidence="6">
    <location>
        <begin position="128"/>
        <end position="193"/>
    </location>
</feature>
<dbReference type="PANTHER" id="PTHR10663:SF342">
    <property type="entry name" value="FI21420P1"/>
    <property type="match status" value="1"/>
</dbReference>
<feature type="compositionally biased region" description="Gly residues" evidence="6">
    <location>
        <begin position="655"/>
        <end position="664"/>
    </location>
</feature>
<feature type="compositionally biased region" description="Low complexity" evidence="6">
    <location>
        <begin position="590"/>
        <end position="603"/>
    </location>
</feature>
<feature type="compositionally biased region" description="Low complexity" evidence="6">
    <location>
        <begin position="135"/>
        <end position="147"/>
    </location>
</feature>
<protein>
    <recommendedName>
        <fullName evidence="7">SEC7 domain-containing protein</fullName>
    </recommendedName>
</protein>
<accession>A0A4Y0BL11</accession>
<comment type="subcellular location">
    <subcellularLocation>
        <location evidence="1">Cytoplasm</location>
    </subcellularLocation>
</comment>
<feature type="region of interest" description="Disordered" evidence="6">
    <location>
        <begin position="580"/>
        <end position="617"/>
    </location>
</feature>
<feature type="compositionally biased region" description="Low complexity" evidence="6">
    <location>
        <begin position="712"/>
        <end position="726"/>
    </location>
</feature>
<dbReference type="STRING" id="62324.A0A4Y0BL11"/>
<feature type="compositionally biased region" description="Polar residues" evidence="6">
    <location>
        <begin position="525"/>
        <end position="540"/>
    </location>
</feature>
<dbReference type="FunFam" id="1.10.220.20:FF:000001">
    <property type="entry name" value="IQ motif and SEC7 domain-containing protein 1"/>
    <property type="match status" value="1"/>
</dbReference>
<dbReference type="InterPro" id="IPR011993">
    <property type="entry name" value="PH-like_dom_sf"/>
</dbReference>
<feature type="compositionally biased region" description="Low complexity" evidence="6">
    <location>
        <begin position="1421"/>
        <end position="1439"/>
    </location>
</feature>
<feature type="region of interest" description="Disordered" evidence="6">
    <location>
        <begin position="1195"/>
        <end position="1214"/>
    </location>
</feature>
<dbReference type="PROSITE" id="PS50190">
    <property type="entry name" value="SEC7"/>
    <property type="match status" value="1"/>
</dbReference>
<feature type="compositionally biased region" description="Low complexity" evidence="6">
    <location>
        <begin position="1374"/>
        <end position="1395"/>
    </location>
</feature>
<feature type="compositionally biased region" description="Low complexity" evidence="6">
    <location>
        <begin position="541"/>
        <end position="551"/>
    </location>
</feature>
<comment type="similarity">
    <text evidence="2">Belongs to the BRAG family.</text>
</comment>
<evidence type="ECO:0000256" key="2">
    <source>
        <dbReference type="ARBA" id="ARBA00006248"/>
    </source>
</evidence>
<dbReference type="Gene3D" id="1.10.1000.11">
    <property type="entry name" value="Arf Nucleotide-binding Site Opener,domain 2"/>
    <property type="match status" value="1"/>
</dbReference>
<evidence type="ECO:0000256" key="6">
    <source>
        <dbReference type="SAM" id="MobiDB-lite"/>
    </source>
</evidence>
<evidence type="ECO:0000256" key="4">
    <source>
        <dbReference type="ARBA" id="ARBA00022553"/>
    </source>
</evidence>
<evidence type="ECO:0000313" key="8">
    <source>
        <dbReference type="EnsemblMetazoa" id="AFUN020558-PA"/>
    </source>
</evidence>
<feature type="compositionally biased region" description="Low complexity" evidence="6">
    <location>
        <begin position="173"/>
        <end position="184"/>
    </location>
</feature>
<dbReference type="GO" id="GO:0032012">
    <property type="term" value="P:regulation of ARF protein signal transduction"/>
    <property type="evidence" value="ECO:0007669"/>
    <property type="project" value="InterPro"/>
</dbReference>
<organism evidence="8">
    <name type="scientific">Anopheles funestus</name>
    <name type="common">African malaria mosquito</name>
    <dbReference type="NCBI Taxonomy" id="62324"/>
    <lineage>
        <taxon>Eukaryota</taxon>
        <taxon>Metazoa</taxon>
        <taxon>Ecdysozoa</taxon>
        <taxon>Arthropoda</taxon>
        <taxon>Hexapoda</taxon>
        <taxon>Insecta</taxon>
        <taxon>Pterygota</taxon>
        <taxon>Neoptera</taxon>
        <taxon>Endopterygota</taxon>
        <taxon>Diptera</taxon>
        <taxon>Nematocera</taxon>
        <taxon>Culicoidea</taxon>
        <taxon>Culicidae</taxon>
        <taxon>Anophelinae</taxon>
        <taxon>Anopheles</taxon>
    </lineage>
</organism>
<evidence type="ECO:0000256" key="5">
    <source>
        <dbReference type="ARBA" id="ARBA00023054"/>
    </source>
</evidence>
<dbReference type="SUPFAM" id="SSF50729">
    <property type="entry name" value="PH domain-like"/>
    <property type="match status" value="1"/>
</dbReference>
<dbReference type="CDD" id="cd13318">
    <property type="entry name" value="PH_IQSEC"/>
    <property type="match status" value="1"/>
</dbReference>
<dbReference type="GO" id="GO:0005085">
    <property type="term" value="F:guanyl-nucleotide exchange factor activity"/>
    <property type="evidence" value="ECO:0007669"/>
    <property type="project" value="InterPro"/>
</dbReference>
<name>A0A4Y0BL11_ANOFN</name>
<dbReference type="SUPFAM" id="SSF48425">
    <property type="entry name" value="Sec7 domain"/>
    <property type="match status" value="1"/>
</dbReference>
<feature type="domain" description="SEC7" evidence="7">
    <location>
        <begin position="856"/>
        <end position="1042"/>
    </location>
</feature>
<feature type="region of interest" description="Disordered" evidence="6">
    <location>
        <begin position="424"/>
        <end position="452"/>
    </location>
</feature>
<sequence>MLDSELYPRGGDTHQHGHHHHHHHHHHHYKSPHHRHYHSPSPHHHHQGVERERKSRSSPRHHHLQQSDGEKLKYQNAFGGSVGNIGGSSSSEKYHKYFPHHLLSGGSGTGGSGGYFDLSDKLDSLNLGGSRGSEKSSLISGSGSSAVSGGGDSNNNHQHHTSGSASILSDTTAAGSGSNASGGSSKKRTIVLVGDGRSRVRRVVRTQTRQITVVSYSGRKKETETHTSHHATIVSFPQKIDRPAQIYSTHHHHPSSGGSVASNNGLLASGGSSSLGSSSLCGVGPGGGSYVYVHQQQPQPNHQQSTQHYVSPQQLTYHLHSAAGGGNTTGNGYHHHGSHQNIATPTLHKKGSIRSNGDVLKRTRVQNAYELSQDLLDKQIELLERKYGGVKARTAALTIQRAFRHYTMVKKFASITAMAKAEKRMSRRVQQQQQQQQSELDMMHHHPHPHHLQPALEDGQIYATEDGTMVGQQRVCATISATPPGTLHHRVTPVRSMSLRERRLDSSPIPRSQSGTASPAPVPITSWSQSPTQLVTGASTQQQQQQQQQQQYSHPHVNILHQQQAQLAGYGYTPAVSAPSHAVMHHHQHQQQQQQYQSQYGSQDLNVSGASSSSQLDSTVSSMNLSWNSQTASTHQSPYTPHYTAAQIYMRPRGIGIGSSGGSSGSTSSASGRKVPPEVPKRTSSITGPGGQHTPSRSLRPNGLCKTAENGSLSSVQSSGSDSSASAERGLGGVGIELMGSSDRSSSPQWKRKGPGSSQSGSITLLPAQSPDHMLMSASAGDAAGGAAGRSIHSTVATATAATATAVSGAGSANVTIASIESECLSSHTSAAQYSMEQHDQIVHTPTSYKVSETIRKRQYRVGLNLFNKKPERGITYLIRKGFLENTPQGVARFLISRKGLSRQMIGEYLGNLQNPFNMAVLDCFAGELDLSGMQVDVALRKFQGYFRMPGEAQKIERLMEVFSARYCQCNSDIVARLRSHDTVFVLAFAIIMLNTDLHTPNLKPERRMRCDDFVKNLRGIDDCHDIDRDMLNGIYERVKANEFKPGSDHVTQVMKVQATIVGKKPNLALPHRRLVCYCRLYEIPDINKKERPGVHQREVFLFNDLLVITKIFSKKKSSVTYTFRNSYTLCGMVVTLLDVPNYQFCIRLSQKVDGKVLVTFNARNEHDRCKFAEDLRESISEMDEMETLRIEAELERQKSARGTRTNNSENRDSGVADVEVCAGSYPAGVGGLVPGGVGGVSPNECGLAHSDAQLKRSALSNSLLDMHEQFGNDKPQRRGSVGSLDSGMSISFQSTSASTGSRSDIKVRMLPHSNTSGQIIMHAGQHPAALMGAIYHQQIHHHQQHQQQQQQQAMGTAHHHPAVGSNTTGGGVIVSVGPPGSSQQHHLHHPPGGLHMMAASAAAQPPPVQAMNNGMVMAGTSTTTINPNSSSSTTNSSSGAIHRRERKPSRTEDAATVAALALAASAGASSAMNASSSSTTTTTNANNSNNTASGGNYGRSTEV</sequence>
<dbReference type="VEuPathDB" id="VectorBase:AFUN2_003173"/>
<dbReference type="FunFam" id="2.30.29.30:FF:000004">
    <property type="entry name" value="IQ motif and SEC7 domain-containing protein 1"/>
    <property type="match status" value="1"/>
</dbReference>
<feature type="region of interest" description="Disordered" evidence="6">
    <location>
        <begin position="1"/>
        <end position="71"/>
    </location>
</feature>
<feature type="compositionally biased region" description="Polar residues" evidence="6">
    <location>
        <begin position="161"/>
        <end position="172"/>
    </location>
</feature>
<dbReference type="Pfam" id="PF01369">
    <property type="entry name" value="Sec7"/>
    <property type="match status" value="1"/>
</dbReference>